<sequence>MYVTMIEPMRHNPRNLFLRTTTKPRIFHNISNATTMTFGCKCMSKNSKASEFCLSNTKAQPILLMNSHNGSLIPQISKIRQESSLNALKSHIVFIQPNQIIVK</sequence>
<dbReference type="EMBL" id="GISG01018355">
    <property type="protein sequence ID" value="MBA4617941.1"/>
    <property type="molecule type" value="Transcribed_RNA"/>
</dbReference>
<reference evidence="1" key="1">
    <citation type="journal article" date="2013" name="J. Plant Res.">
        <title>Effect of fungi and light on seed germination of three Opuntia species from semiarid lands of central Mexico.</title>
        <authorList>
            <person name="Delgado-Sanchez P."/>
            <person name="Jimenez-Bremont J.F."/>
            <person name="Guerrero-Gonzalez Mde L."/>
            <person name="Flores J."/>
        </authorList>
    </citation>
    <scope>NUCLEOTIDE SEQUENCE</scope>
    <source>
        <tissue evidence="1">Cladode</tissue>
    </source>
</reference>
<protein>
    <submittedName>
        <fullName evidence="1">Uncharacterized protein</fullName>
    </submittedName>
</protein>
<accession>A0A7C9CGS1</accession>
<organism evidence="1">
    <name type="scientific">Opuntia streptacantha</name>
    <name type="common">Prickly pear cactus</name>
    <name type="synonym">Opuntia cardona</name>
    <dbReference type="NCBI Taxonomy" id="393608"/>
    <lineage>
        <taxon>Eukaryota</taxon>
        <taxon>Viridiplantae</taxon>
        <taxon>Streptophyta</taxon>
        <taxon>Embryophyta</taxon>
        <taxon>Tracheophyta</taxon>
        <taxon>Spermatophyta</taxon>
        <taxon>Magnoliopsida</taxon>
        <taxon>eudicotyledons</taxon>
        <taxon>Gunneridae</taxon>
        <taxon>Pentapetalae</taxon>
        <taxon>Caryophyllales</taxon>
        <taxon>Cactineae</taxon>
        <taxon>Cactaceae</taxon>
        <taxon>Opuntioideae</taxon>
        <taxon>Opuntia</taxon>
    </lineage>
</organism>
<evidence type="ECO:0000313" key="1">
    <source>
        <dbReference type="EMBL" id="MBA4617941.1"/>
    </source>
</evidence>
<name>A0A7C9CGS1_OPUST</name>
<dbReference type="AlphaFoldDB" id="A0A7C9CGS1"/>
<reference evidence="1" key="2">
    <citation type="submission" date="2020-07" db="EMBL/GenBank/DDBJ databases">
        <authorList>
            <person name="Vera ALvarez R."/>
            <person name="Arias-Moreno D.M."/>
            <person name="Jimenez-Jacinto V."/>
            <person name="Jimenez-Bremont J.F."/>
            <person name="Swaminathan K."/>
            <person name="Moose S.P."/>
            <person name="Guerrero-Gonzalez M.L."/>
            <person name="Marino-Ramirez L."/>
            <person name="Landsman D."/>
            <person name="Rodriguez-Kessler M."/>
            <person name="Delgado-Sanchez P."/>
        </authorList>
    </citation>
    <scope>NUCLEOTIDE SEQUENCE</scope>
    <source>
        <tissue evidence="1">Cladode</tissue>
    </source>
</reference>
<proteinExistence type="predicted"/>